<dbReference type="GO" id="GO:0005634">
    <property type="term" value="C:nucleus"/>
    <property type="evidence" value="ECO:0007669"/>
    <property type="project" value="TreeGrafter"/>
</dbReference>
<dbReference type="SUPFAM" id="SSF56112">
    <property type="entry name" value="Protein kinase-like (PK-like)"/>
    <property type="match status" value="1"/>
</dbReference>
<comment type="caution">
    <text evidence="3">The sequence shown here is derived from an EMBL/GenBank/DDBJ whole genome shotgun (WGS) entry which is preliminary data.</text>
</comment>
<dbReference type="PANTHER" id="PTHR22961:SF13">
    <property type="entry name" value="TRIBBLES"/>
    <property type="match status" value="1"/>
</dbReference>
<dbReference type="SMART" id="SM00220">
    <property type="entry name" value="S_TKc"/>
    <property type="match status" value="1"/>
</dbReference>
<dbReference type="InterPro" id="IPR011009">
    <property type="entry name" value="Kinase-like_dom_sf"/>
</dbReference>
<dbReference type="EMBL" id="CAJOBH010000354">
    <property type="protein sequence ID" value="CAF3784625.1"/>
    <property type="molecule type" value="Genomic_DNA"/>
</dbReference>
<feature type="domain" description="Protein kinase" evidence="2">
    <location>
        <begin position="106"/>
        <end position="379"/>
    </location>
</feature>
<dbReference type="GO" id="GO:0004672">
    <property type="term" value="F:protein kinase activity"/>
    <property type="evidence" value="ECO:0007669"/>
    <property type="project" value="InterPro"/>
</dbReference>
<reference evidence="3" key="1">
    <citation type="submission" date="2021-02" db="EMBL/GenBank/DDBJ databases">
        <authorList>
            <person name="Nowell W R."/>
        </authorList>
    </citation>
    <scope>NUCLEOTIDE SEQUENCE</scope>
</reference>
<dbReference type="PROSITE" id="PS50011">
    <property type="entry name" value="PROTEIN_KINASE_DOM"/>
    <property type="match status" value="1"/>
</dbReference>
<evidence type="ECO:0000313" key="4">
    <source>
        <dbReference type="Proteomes" id="UP000681967"/>
    </source>
</evidence>
<proteinExistence type="predicted"/>
<gene>
    <name evidence="3" type="ORF">BYL167_LOCUS2116</name>
</gene>
<dbReference type="AlphaFoldDB" id="A0A8S2J2Y1"/>
<accession>A0A8S2J2Y1</accession>
<name>A0A8S2J2Y1_9BILA</name>
<dbReference type="InterPro" id="IPR000719">
    <property type="entry name" value="Prot_kinase_dom"/>
</dbReference>
<evidence type="ECO:0000256" key="1">
    <source>
        <dbReference type="SAM" id="MobiDB-lite"/>
    </source>
</evidence>
<dbReference type="GO" id="GO:0005524">
    <property type="term" value="F:ATP binding"/>
    <property type="evidence" value="ECO:0007669"/>
    <property type="project" value="InterPro"/>
</dbReference>
<dbReference type="GO" id="GO:0032436">
    <property type="term" value="P:positive regulation of proteasomal ubiquitin-dependent protein catabolic process"/>
    <property type="evidence" value="ECO:0007669"/>
    <property type="project" value="TreeGrafter"/>
</dbReference>
<protein>
    <recommendedName>
        <fullName evidence="2">Protein kinase domain-containing protein</fullName>
    </recommendedName>
</protein>
<dbReference type="PANTHER" id="PTHR22961">
    <property type="entry name" value="SER/THR PROTEIN KINASE-TRB"/>
    <property type="match status" value="1"/>
</dbReference>
<dbReference type="Gene3D" id="1.10.510.10">
    <property type="entry name" value="Transferase(Phosphotransferase) domain 1"/>
    <property type="match status" value="1"/>
</dbReference>
<feature type="region of interest" description="Disordered" evidence="1">
    <location>
        <begin position="63"/>
        <end position="83"/>
    </location>
</feature>
<organism evidence="3 4">
    <name type="scientific">Rotaria magnacalcarata</name>
    <dbReference type="NCBI Taxonomy" id="392030"/>
    <lineage>
        <taxon>Eukaryota</taxon>
        <taxon>Metazoa</taxon>
        <taxon>Spiralia</taxon>
        <taxon>Gnathifera</taxon>
        <taxon>Rotifera</taxon>
        <taxon>Eurotatoria</taxon>
        <taxon>Bdelloidea</taxon>
        <taxon>Philodinida</taxon>
        <taxon>Philodinidae</taxon>
        <taxon>Rotaria</taxon>
    </lineage>
</organism>
<dbReference type="GO" id="GO:0031434">
    <property type="term" value="F:mitogen-activated protein kinase kinase binding"/>
    <property type="evidence" value="ECO:0007669"/>
    <property type="project" value="TreeGrafter"/>
</dbReference>
<dbReference type="InterPro" id="IPR024104">
    <property type="entry name" value="Tribbles/Ser_Thr_kinase_40"/>
</dbReference>
<evidence type="ECO:0000259" key="2">
    <source>
        <dbReference type="PROSITE" id="PS50011"/>
    </source>
</evidence>
<sequence>MACNISKHLYGSAYFSGSLAKSVLLSGLSAIDFTGSGLFVNTPSRHPSSAKYGDLRLLTQLSSSPTNSNSSTPFPQSADPSGPLTPDTIHLLNPFAALATTNLPLLPSVRVIGEYELSETKLDDFKCARHIPSGEALLYKEFSLEVIRQRLEPYQRLISVLQLSNKNSQLTLEQLANKYHIHFFRDIISLDRTAVVLYPNYTNNLHQYITEKHRLNENESRNLFSQIVRAVQICHRVGLIVRDLKLRKIIFNDNNNTHLLLTGIDEAIMLSTPTTTDDLVSSRFSCPVYACPEIVLNRQMYSGKMADSWSLGIILYTMLFGRYPFCDRTLVGLFIKIGRCRPDIPRTISLKARSLLRSLIRVKPEERLLTQDILGHVWFSGDRNASTISMNASITNSSINEDLVVLNHNNNSSSTSNNNNNNNNNNIDEMTTIEDAVVPNFECE</sequence>
<dbReference type="Proteomes" id="UP000681967">
    <property type="component" value="Unassembled WGS sequence"/>
</dbReference>
<feature type="compositionally biased region" description="Low complexity" evidence="1">
    <location>
        <begin position="63"/>
        <end position="77"/>
    </location>
</feature>
<dbReference type="Pfam" id="PF00069">
    <property type="entry name" value="Pkinase"/>
    <property type="match status" value="1"/>
</dbReference>
<evidence type="ECO:0000313" key="3">
    <source>
        <dbReference type="EMBL" id="CAF3784625.1"/>
    </source>
</evidence>